<evidence type="ECO:0000313" key="3">
    <source>
        <dbReference type="Proteomes" id="UP001501169"/>
    </source>
</evidence>
<name>A0ABP3NL45_9GAMM</name>
<protein>
    <submittedName>
        <fullName evidence="2">Uncharacterized protein</fullName>
    </submittedName>
</protein>
<proteinExistence type="predicted"/>
<gene>
    <name evidence="2" type="ORF">GCM10009098_11020</name>
</gene>
<keyword evidence="1" id="KW-0732">Signal</keyword>
<reference evidence="3" key="1">
    <citation type="journal article" date="2019" name="Int. J. Syst. Evol. Microbiol.">
        <title>The Global Catalogue of Microorganisms (GCM) 10K type strain sequencing project: providing services to taxonomists for standard genome sequencing and annotation.</title>
        <authorList>
            <consortium name="The Broad Institute Genomics Platform"/>
            <consortium name="The Broad Institute Genome Sequencing Center for Infectious Disease"/>
            <person name="Wu L."/>
            <person name="Ma J."/>
        </authorList>
    </citation>
    <scope>NUCLEOTIDE SEQUENCE [LARGE SCALE GENOMIC DNA]</scope>
    <source>
        <strain evidence="3">JCM 14331</strain>
    </source>
</reference>
<organism evidence="2 3">
    <name type="scientific">Rheinheimera aquimaris</name>
    <dbReference type="NCBI Taxonomy" id="412437"/>
    <lineage>
        <taxon>Bacteria</taxon>
        <taxon>Pseudomonadati</taxon>
        <taxon>Pseudomonadota</taxon>
        <taxon>Gammaproteobacteria</taxon>
        <taxon>Chromatiales</taxon>
        <taxon>Chromatiaceae</taxon>
        <taxon>Rheinheimera</taxon>
    </lineage>
</organism>
<evidence type="ECO:0000313" key="2">
    <source>
        <dbReference type="EMBL" id="GAA0545271.1"/>
    </source>
</evidence>
<dbReference type="RefSeq" id="WP_226766111.1">
    <property type="nucleotide sequence ID" value="NZ_BAAAEO010000002.1"/>
</dbReference>
<feature type="chain" id="PRO_5046575997" evidence="1">
    <location>
        <begin position="22"/>
        <end position="133"/>
    </location>
</feature>
<keyword evidence="3" id="KW-1185">Reference proteome</keyword>
<sequence length="133" mass="15322">MKFLFILLSAMIFLLPQLALANEEDAGSQSHHPQINIVEVKTRLSISPEQEAQFSPLLQQHVKARDALFSKYGLDKEGASISMRNLRSFRKEMLVLSDNTRKQFSDILTESQLKEWDSIQEENRAEIRRGFSL</sequence>
<dbReference type="Proteomes" id="UP001501169">
    <property type="component" value="Unassembled WGS sequence"/>
</dbReference>
<dbReference type="EMBL" id="BAAAEO010000002">
    <property type="protein sequence ID" value="GAA0545271.1"/>
    <property type="molecule type" value="Genomic_DNA"/>
</dbReference>
<comment type="caution">
    <text evidence="2">The sequence shown here is derived from an EMBL/GenBank/DDBJ whole genome shotgun (WGS) entry which is preliminary data.</text>
</comment>
<feature type="signal peptide" evidence="1">
    <location>
        <begin position="1"/>
        <end position="21"/>
    </location>
</feature>
<accession>A0ABP3NL45</accession>
<evidence type="ECO:0000256" key="1">
    <source>
        <dbReference type="SAM" id="SignalP"/>
    </source>
</evidence>